<evidence type="ECO:0000313" key="2">
    <source>
        <dbReference type="Proteomes" id="UP000625711"/>
    </source>
</evidence>
<dbReference type="AlphaFoldDB" id="A0A834I9G4"/>
<dbReference type="EMBL" id="JAACXV010004623">
    <property type="protein sequence ID" value="KAF7277007.1"/>
    <property type="molecule type" value="Genomic_DNA"/>
</dbReference>
<evidence type="ECO:0000313" key="1">
    <source>
        <dbReference type="EMBL" id="KAF7277007.1"/>
    </source>
</evidence>
<gene>
    <name evidence="1" type="ORF">GWI33_009565</name>
</gene>
<comment type="caution">
    <text evidence="1">The sequence shown here is derived from an EMBL/GenBank/DDBJ whole genome shotgun (WGS) entry which is preliminary data.</text>
</comment>
<reference evidence="1" key="1">
    <citation type="submission" date="2020-08" db="EMBL/GenBank/DDBJ databases">
        <title>Genome sequencing and assembly of the red palm weevil Rhynchophorus ferrugineus.</title>
        <authorList>
            <person name="Dias G.B."/>
            <person name="Bergman C.M."/>
            <person name="Manee M."/>
        </authorList>
    </citation>
    <scope>NUCLEOTIDE SEQUENCE</scope>
    <source>
        <strain evidence="1">AA-2017</strain>
        <tissue evidence="1">Whole larva</tissue>
    </source>
</reference>
<sequence length="64" mass="7551">IYKFSFQDSDIDVIPVTGDMPGYLLNLKLTFQYKKIERGRPRRKKDENLNINQQQAICVAIYSR</sequence>
<proteinExistence type="predicted"/>
<protein>
    <submittedName>
        <fullName evidence="1">Uncharacterized protein</fullName>
    </submittedName>
</protein>
<accession>A0A834I9G4</accession>
<name>A0A834I9G4_RHYFE</name>
<dbReference type="Proteomes" id="UP000625711">
    <property type="component" value="Unassembled WGS sequence"/>
</dbReference>
<keyword evidence="2" id="KW-1185">Reference proteome</keyword>
<dbReference type="OrthoDB" id="6767252at2759"/>
<feature type="non-terminal residue" evidence="1">
    <location>
        <position position="1"/>
    </location>
</feature>
<organism evidence="1 2">
    <name type="scientific">Rhynchophorus ferrugineus</name>
    <name type="common">Red palm weevil</name>
    <name type="synonym">Curculio ferrugineus</name>
    <dbReference type="NCBI Taxonomy" id="354439"/>
    <lineage>
        <taxon>Eukaryota</taxon>
        <taxon>Metazoa</taxon>
        <taxon>Ecdysozoa</taxon>
        <taxon>Arthropoda</taxon>
        <taxon>Hexapoda</taxon>
        <taxon>Insecta</taxon>
        <taxon>Pterygota</taxon>
        <taxon>Neoptera</taxon>
        <taxon>Endopterygota</taxon>
        <taxon>Coleoptera</taxon>
        <taxon>Polyphaga</taxon>
        <taxon>Cucujiformia</taxon>
        <taxon>Curculionidae</taxon>
        <taxon>Dryophthorinae</taxon>
        <taxon>Rhynchophorus</taxon>
    </lineage>
</organism>